<proteinExistence type="predicted"/>
<organism evidence="1">
    <name type="scientific">Rhizophora mucronata</name>
    <name type="common">Asiatic mangrove</name>
    <dbReference type="NCBI Taxonomy" id="61149"/>
    <lineage>
        <taxon>Eukaryota</taxon>
        <taxon>Viridiplantae</taxon>
        <taxon>Streptophyta</taxon>
        <taxon>Embryophyta</taxon>
        <taxon>Tracheophyta</taxon>
        <taxon>Spermatophyta</taxon>
        <taxon>Magnoliopsida</taxon>
        <taxon>eudicotyledons</taxon>
        <taxon>Gunneridae</taxon>
        <taxon>Pentapetalae</taxon>
        <taxon>rosids</taxon>
        <taxon>fabids</taxon>
        <taxon>Malpighiales</taxon>
        <taxon>Rhizophoraceae</taxon>
        <taxon>Rhizophora</taxon>
    </lineage>
</organism>
<protein>
    <submittedName>
        <fullName evidence="1">Uncharacterized protein</fullName>
    </submittedName>
</protein>
<dbReference type="EMBL" id="GGEC01069284">
    <property type="protein sequence ID" value="MBX49768.1"/>
    <property type="molecule type" value="Transcribed_RNA"/>
</dbReference>
<sequence length="56" mass="6303">MCCRVMLKEMWTRSCSLAPEEPGKPRSVLIQRVGYRVLLHVLEIAWVGFLRAAGSG</sequence>
<reference evidence="1" key="1">
    <citation type="submission" date="2018-02" db="EMBL/GenBank/DDBJ databases">
        <title>Rhizophora mucronata_Transcriptome.</title>
        <authorList>
            <person name="Meera S.P."/>
            <person name="Sreeshan A."/>
            <person name="Augustine A."/>
        </authorList>
    </citation>
    <scope>NUCLEOTIDE SEQUENCE</scope>
    <source>
        <tissue evidence="1">Leaf</tissue>
    </source>
</reference>
<evidence type="ECO:0000313" key="1">
    <source>
        <dbReference type="EMBL" id="MBX49768.1"/>
    </source>
</evidence>
<name>A0A2P2P4V1_RHIMU</name>
<dbReference type="AlphaFoldDB" id="A0A2P2P4V1"/>
<accession>A0A2P2P4V1</accession>